<dbReference type="Gene3D" id="3.40.1080.10">
    <property type="entry name" value="Glutaconate Coenzyme A-transferase"/>
    <property type="match status" value="1"/>
</dbReference>
<evidence type="ECO:0000313" key="5">
    <source>
        <dbReference type="EMBL" id="EAR62814.1"/>
    </source>
</evidence>
<dbReference type="Pfam" id="PF02550">
    <property type="entry name" value="AcetylCoA_hydro"/>
    <property type="match status" value="1"/>
</dbReference>
<comment type="similarity">
    <text evidence="1">Belongs to the acetyl-CoA hydrolase/transferase family.</text>
</comment>
<dbReference type="GO" id="GO:0008775">
    <property type="term" value="F:acetate CoA-transferase activity"/>
    <property type="evidence" value="ECO:0007669"/>
    <property type="project" value="InterPro"/>
</dbReference>
<dbReference type="AlphaFoldDB" id="A0A7U8C9V3"/>
<dbReference type="InterPro" id="IPR026888">
    <property type="entry name" value="AcetylCoA_hyd_C"/>
</dbReference>
<keyword evidence="2 5" id="KW-0808">Transferase</keyword>
<dbReference type="InterPro" id="IPR003702">
    <property type="entry name" value="ActCoA_hydro_N"/>
</dbReference>
<dbReference type="EMBL" id="AAOW01000001">
    <property type="protein sequence ID" value="EAR62814.1"/>
    <property type="molecule type" value="Genomic_DNA"/>
</dbReference>
<evidence type="ECO:0000259" key="4">
    <source>
        <dbReference type="Pfam" id="PF13336"/>
    </source>
</evidence>
<evidence type="ECO:0000256" key="2">
    <source>
        <dbReference type="ARBA" id="ARBA00022679"/>
    </source>
</evidence>
<dbReference type="OrthoDB" id="9801795at2"/>
<feature type="domain" description="Acetyl-CoA hydrolase/transferase C-terminal" evidence="4">
    <location>
        <begin position="269"/>
        <end position="422"/>
    </location>
</feature>
<dbReference type="PANTHER" id="PTHR21432:SF20">
    <property type="entry name" value="ACETYL-COA HYDROLASE"/>
    <property type="match status" value="1"/>
</dbReference>
<protein>
    <submittedName>
        <fullName evidence="5">4-hydroxybutyrate coenzyme A transferase</fullName>
    </submittedName>
</protein>
<keyword evidence="6" id="KW-1185">Reference proteome</keyword>
<dbReference type="PANTHER" id="PTHR21432">
    <property type="entry name" value="ACETYL-COA HYDROLASE-RELATED"/>
    <property type="match status" value="1"/>
</dbReference>
<dbReference type="Gene3D" id="3.30.750.70">
    <property type="entry name" value="4-hydroxybutyrate coenzyme like domains"/>
    <property type="match status" value="1"/>
</dbReference>
<dbReference type="Pfam" id="PF13336">
    <property type="entry name" value="AcetylCoA_hyd_C"/>
    <property type="match status" value="1"/>
</dbReference>
<dbReference type="InterPro" id="IPR038460">
    <property type="entry name" value="AcetylCoA_hyd_C_sf"/>
</dbReference>
<sequence length="431" mass="46520">MSPRIAHSPEDAVSSIKDNEAIWTHNMAATPDLLLKGLAKHALTRRNLTLLQLHTEGEGAAMMVAPELQGHLRCRCYFVSAVTRKAVQRGDADYVPMLLAEVPKLIRSGAQAVDTAIIQVSPPDRHGNCSLGISVEATNAALEKAGKIIAHINPKMPRTHGDGVIAYNRFHTVYEEAAELSLHAPAEQNDVYQAIGENVAALVEDRDCIQTGIGAIPDAVLACLGDRKDLGVHTEMFSDGLLPLVEKGVITGAYKKNHPGKIVTSFVIGSQALYDFVDDNPAVRFLDTEYVNDMRSIRRNPQAMSINSALQIDLSGQVSADSMGTKIYSGFGGQVDFVRGASLSEGGRGVIALPSTAAKGKVSRITTTLSDGAGVVTSRAHVHYIATEYGVVDLRGSSLRERAKNLIEIAHPDFREALNQEAFEKLHLRFN</sequence>
<evidence type="ECO:0000313" key="6">
    <source>
        <dbReference type="Proteomes" id="UP000002171"/>
    </source>
</evidence>
<name>A0A7U8C9V3_NEPCE</name>
<dbReference type="SUPFAM" id="SSF100950">
    <property type="entry name" value="NagB/RpiA/CoA transferase-like"/>
    <property type="match status" value="2"/>
</dbReference>
<dbReference type="Gene3D" id="3.40.1080.20">
    <property type="entry name" value="Acetyl-CoA hydrolase/transferase C-terminal domain"/>
    <property type="match status" value="1"/>
</dbReference>
<comment type="caution">
    <text evidence="5">The sequence shown here is derived from an EMBL/GenBank/DDBJ whole genome shotgun (WGS) entry which is preliminary data.</text>
</comment>
<organism evidence="5 6">
    <name type="scientific">Neptuniibacter caesariensis</name>
    <dbReference type="NCBI Taxonomy" id="207954"/>
    <lineage>
        <taxon>Bacteria</taxon>
        <taxon>Pseudomonadati</taxon>
        <taxon>Pseudomonadota</taxon>
        <taxon>Gammaproteobacteria</taxon>
        <taxon>Oceanospirillales</taxon>
        <taxon>Oceanospirillaceae</taxon>
        <taxon>Neptuniibacter</taxon>
    </lineage>
</organism>
<dbReference type="Proteomes" id="UP000002171">
    <property type="component" value="Unassembled WGS sequence"/>
</dbReference>
<dbReference type="RefSeq" id="WP_007021832.1">
    <property type="nucleotide sequence ID" value="NZ_CH724126.1"/>
</dbReference>
<accession>A0A7U8C9V3</accession>
<evidence type="ECO:0000259" key="3">
    <source>
        <dbReference type="Pfam" id="PF02550"/>
    </source>
</evidence>
<gene>
    <name evidence="5" type="ORF">MED92_06841</name>
</gene>
<reference evidence="5 6" key="1">
    <citation type="submission" date="2006-02" db="EMBL/GenBank/DDBJ databases">
        <authorList>
            <person name="Pinhassi J."/>
            <person name="Pedros-Alio C."/>
            <person name="Ferriera S."/>
            <person name="Johnson J."/>
            <person name="Kravitz S."/>
            <person name="Halpern A."/>
            <person name="Remington K."/>
            <person name="Beeson K."/>
            <person name="Tran B."/>
            <person name="Rogers Y.-H."/>
            <person name="Friedman R."/>
            <person name="Venter J.C."/>
        </authorList>
    </citation>
    <scope>NUCLEOTIDE SEQUENCE [LARGE SCALE GENOMIC DNA]</scope>
    <source>
        <strain evidence="5 6">MED92</strain>
    </source>
</reference>
<dbReference type="InterPro" id="IPR037171">
    <property type="entry name" value="NagB/RpiA_transferase-like"/>
</dbReference>
<dbReference type="GO" id="GO:0006083">
    <property type="term" value="P:acetate metabolic process"/>
    <property type="evidence" value="ECO:0007669"/>
    <property type="project" value="InterPro"/>
</dbReference>
<evidence type="ECO:0000256" key="1">
    <source>
        <dbReference type="ARBA" id="ARBA00009632"/>
    </source>
</evidence>
<dbReference type="InterPro" id="IPR046433">
    <property type="entry name" value="ActCoA_hydro"/>
</dbReference>
<feature type="domain" description="Acetyl-CoA hydrolase/transferase N-terminal" evidence="3">
    <location>
        <begin position="7"/>
        <end position="175"/>
    </location>
</feature>
<proteinExistence type="inferred from homology"/>